<protein>
    <recommendedName>
        <fullName evidence="3">RNase H type-1 domain-containing protein</fullName>
    </recommendedName>
</protein>
<sequence length="271" mass="29828">MGQHDAPGAHVHWWHINNLSTKAFLATKSTAVDVAGKLPCLTEAFDADSGKAWPGNQIMDVFSNRISFYPRPNGVSADEQITLHDATLLKAKGEEHSAIVACDGSVPQDSTEQALAVARVWIGDHMVKQTRQASSRAMAPDTELHAIWASISMAMAIAGVDHIYVFTDHLPSAEQVVDPGIHSGQWRSLEVCTRLWSWLGADPARCISFILVNSKLKWSIHQSVHKYVSNQSFSIAHSRHPATLVAYLCTAEVAVCRDEWNRLFGMSKYLG</sequence>
<proteinExistence type="predicted"/>
<evidence type="ECO:0000313" key="1">
    <source>
        <dbReference type="EMBL" id="KAJ3570530.1"/>
    </source>
</evidence>
<name>A0AAD5YVL4_9AGAR</name>
<gene>
    <name evidence="1" type="ORF">NP233_g4347</name>
</gene>
<dbReference type="Proteomes" id="UP001213000">
    <property type="component" value="Unassembled WGS sequence"/>
</dbReference>
<dbReference type="AlphaFoldDB" id="A0AAD5YVL4"/>
<accession>A0AAD5YVL4</accession>
<evidence type="ECO:0000313" key="2">
    <source>
        <dbReference type="Proteomes" id="UP001213000"/>
    </source>
</evidence>
<reference evidence="1" key="1">
    <citation type="submission" date="2022-07" db="EMBL/GenBank/DDBJ databases">
        <title>Genome Sequence of Leucocoprinus birnbaumii.</title>
        <authorList>
            <person name="Buettner E."/>
        </authorList>
    </citation>
    <scope>NUCLEOTIDE SEQUENCE</scope>
    <source>
        <strain evidence="1">VT141</strain>
    </source>
</reference>
<dbReference type="EMBL" id="JANIEX010000233">
    <property type="protein sequence ID" value="KAJ3570530.1"/>
    <property type="molecule type" value="Genomic_DNA"/>
</dbReference>
<comment type="caution">
    <text evidence="1">The sequence shown here is derived from an EMBL/GenBank/DDBJ whole genome shotgun (WGS) entry which is preliminary data.</text>
</comment>
<organism evidence="1 2">
    <name type="scientific">Leucocoprinus birnbaumii</name>
    <dbReference type="NCBI Taxonomy" id="56174"/>
    <lineage>
        <taxon>Eukaryota</taxon>
        <taxon>Fungi</taxon>
        <taxon>Dikarya</taxon>
        <taxon>Basidiomycota</taxon>
        <taxon>Agaricomycotina</taxon>
        <taxon>Agaricomycetes</taxon>
        <taxon>Agaricomycetidae</taxon>
        <taxon>Agaricales</taxon>
        <taxon>Agaricineae</taxon>
        <taxon>Agaricaceae</taxon>
        <taxon>Leucocoprinus</taxon>
    </lineage>
</organism>
<keyword evidence="2" id="KW-1185">Reference proteome</keyword>
<evidence type="ECO:0008006" key="3">
    <source>
        <dbReference type="Google" id="ProtNLM"/>
    </source>
</evidence>